<evidence type="ECO:0000313" key="2">
    <source>
        <dbReference type="Proteomes" id="UP000186230"/>
    </source>
</evidence>
<dbReference type="Gene3D" id="3.40.50.880">
    <property type="match status" value="1"/>
</dbReference>
<gene>
    <name evidence="1" type="ORF">GRFL_1298</name>
</gene>
<reference evidence="1 2" key="1">
    <citation type="submission" date="2016-07" db="EMBL/GenBank/DDBJ databases">
        <title>Multi-omics approach to identify versatile polysaccharide utilization systems of a marine flavobacterium Gramella flava.</title>
        <authorList>
            <person name="Tang K."/>
        </authorList>
    </citation>
    <scope>NUCLEOTIDE SEQUENCE [LARGE SCALE GENOMIC DNA]</scope>
    <source>
        <strain evidence="1 2">JLT2011</strain>
    </source>
</reference>
<accession>A0A1L7I4K0</accession>
<name>A0A1L7I4K0_9FLAO</name>
<dbReference type="Pfam" id="PF06283">
    <property type="entry name" value="ThuA"/>
    <property type="match status" value="1"/>
</dbReference>
<proteinExistence type="predicted"/>
<organism evidence="1 2">
    <name type="scientific">Christiangramia flava JLT2011</name>
    <dbReference type="NCBI Taxonomy" id="1229726"/>
    <lineage>
        <taxon>Bacteria</taxon>
        <taxon>Pseudomonadati</taxon>
        <taxon>Bacteroidota</taxon>
        <taxon>Flavobacteriia</taxon>
        <taxon>Flavobacteriales</taxon>
        <taxon>Flavobacteriaceae</taxon>
        <taxon>Christiangramia</taxon>
    </lineage>
</organism>
<dbReference type="InterPro" id="IPR029062">
    <property type="entry name" value="Class_I_gatase-like"/>
</dbReference>
<dbReference type="PANTHER" id="PTHR40469">
    <property type="entry name" value="SECRETED GLYCOSYL HYDROLASE"/>
    <property type="match status" value="1"/>
</dbReference>
<dbReference type="KEGG" id="gfl:GRFL_1298"/>
<dbReference type="PANTHER" id="PTHR40469:SF2">
    <property type="entry name" value="GALACTOSE-BINDING DOMAIN-LIKE SUPERFAMILY PROTEIN"/>
    <property type="match status" value="1"/>
</dbReference>
<dbReference type="STRING" id="1229726.GRFL_1298"/>
<dbReference type="Proteomes" id="UP000186230">
    <property type="component" value="Chromosome"/>
</dbReference>
<dbReference type="RefSeq" id="WP_083643837.1">
    <property type="nucleotide sequence ID" value="NZ_AMRU01000002.1"/>
</dbReference>
<dbReference type="OrthoDB" id="9816308at2"/>
<keyword evidence="2" id="KW-1185">Reference proteome</keyword>
<protein>
    <submittedName>
        <fullName evidence="1">Cytochrome c551/c552</fullName>
    </submittedName>
</protein>
<dbReference type="InterPro" id="IPR029010">
    <property type="entry name" value="ThuA-like"/>
</dbReference>
<sequence>MKNIAIMGIFMLLSLSTFAQKKVLIFSETAGYHHNSIPTGVAALSEIAREHDFQVDTTSVSDIFQNTLDYDLIIFLNTTGDVLNDLEQGNFQQYIENGGNYFGIHAAADTEYDWPFYGKLVGAYFESHPHIQEAEVDVVSDSPLVSFLPKKWKRTDEWYNYKDIQDNLTVLLQLNESSYEGGKNGKFHPTAWYQETGFGGIAFYTGGGHTDEAYSEPLFRKHLENAMLFAMGEKPTIKQ</sequence>
<dbReference type="EMBL" id="CP016359">
    <property type="protein sequence ID" value="APU68022.1"/>
    <property type="molecule type" value="Genomic_DNA"/>
</dbReference>
<evidence type="ECO:0000313" key="1">
    <source>
        <dbReference type="EMBL" id="APU68022.1"/>
    </source>
</evidence>
<dbReference type="SUPFAM" id="SSF52317">
    <property type="entry name" value="Class I glutamine amidotransferase-like"/>
    <property type="match status" value="1"/>
</dbReference>
<dbReference type="AlphaFoldDB" id="A0A1L7I4K0"/>